<gene>
    <name evidence="1" type="ORF">BDV37DRAFT_279730</name>
</gene>
<sequence length="96" mass="10427">MADTVREYQIVPLAQVDDQYVADTVGDRQLSIDTTARGRIEPIATMVPPPARSPNPFDPSASNCQNWIFDYVQTLVEHGIVGSSALSVVQNAPSIL</sequence>
<dbReference type="EMBL" id="ML736747">
    <property type="protein sequence ID" value="KAE8407559.1"/>
    <property type="molecule type" value="Genomic_DNA"/>
</dbReference>
<dbReference type="Proteomes" id="UP000325579">
    <property type="component" value="Unassembled WGS sequence"/>
</dbReference>
<evidence type="ECO:0000313" key="2">
    <source>
        <dbReference type="Proteomes" id="UP000325579"/>
    </source>
</evidence>
<dbReference type="Pfam" id="PF20174">
    <property type="entry name" value="DUF6540"/>
    <property type="match status" value="1"/>
</dbReference>
<dbReference type="GeneID" id="43671083"/>
<accession>A0A5N7DNE7</accession>
<proteinExistence type="predicted"/>
<protein>
    <submittedName>
        <fullName evidence="1">Uncharacterized protein</fullName>
    </submittedName>
</protein>
<evidence type="ECO:0000313" key="1">
    <source>
        <dbReference type="EMBL" id="KAE8407559.1"/>
    </source>
</evidence>
<dbReference type="InterPro" id="IPR046670">
    <property type="entry name" value="DUF6540"/>
</dbReference>
<accession>A0A5N6HZF2</accession>
<dbReference type="RefSeq" id="XP_031944878.1">
    <property type="nucleotide sequence ID" value="XM_032086392.1"/>
</dbReference>
<reference evidence="1 2" key="1">
    <citation type="submission" date="2019-04" db="EMBL/GenBank/DDBJ databases">
        <authorList>
            <consortium name="DOE Joint Genome Institute"/>
            <person name="Mondo S."/>
            <person name="Kjaerbolling I."/>
            <person name="Vesth T."/>
            <person name="Frisvad J.C."/>
            <person name="Nybo J.L."/>
            <person name="Theobald S."/>
            <person name="Kildgaard S."/>
            <person name="Isbrandt T."/>
            <person name="Kuo A."/>
            <person name="Sato A."/>
            <person name="Lyhne E.K."/>
            <person name="Kogle M.E."/>
            <person name="Wiebenga A."/>
            <person name="Kun R.S."/>
            <person name="Lubbers R.J."/>
            <person name="Makela M.R."/>
            <person name="Barry K."/>
            <person name="Chovatia M."/>
            <person name="Clum A."/>
            <person name="Daum C."/>
            <person name="Haridas S."/>
            <person name="He G."/>
            <person name="LaButti K."/>
            <person name="Lipzen A."/>
            <person name="Riley R."/>
            <person name="Salamov A."/>
            <person name="Simmons B.A."/>
            <person name="Magnuson J.K."/>
            <person name="Henrissat B."/>
            <person name="Mortensen U.H."/>
            <person name="Larsen T.O."/>
            <person name="Devries R.P."/>
            <person name="Grigoriev I.V."/>
            <person name="Machida M."/>
            <person name="Baker S.E."/>
            <person name="Andersen M.R."/>
            <person name="Cantor M.N."/>
            <person name="Hua S.X."/>
        </authorList>
    </citation>
    <scope>NUCLEOTIDE SEQUENCE [LARGE SCALE GENOMIC DNA]</scope>
    <source>
        <strain evidence="1 2">CBS 119388</strain>
    </source>
</reference>
<organism evidence="1 2">
    <name type="scientific">Aspergillus pseudonomiae</name>
    <dbReference type="NCBI Taxonomy" id="1506151"/>
    <lineage>
        <taxon>Eukaryota</taxon>
        <taxon>Fungi</taxon>
        <taxon>Dikarya</taxon>
        <taxon>Ascomycota</taxon>
        <taxon>Pezizomycotina</taxon>
        <taxon>Eurotiomycetes</taxon>
        <taxon>Eurotiomycetidae</taxon>
        <taxon>Eurotiales</taxon>
        <taxon>Aspergillaceae</taxon>
        <taxon>Aspergillus</taxon>
        <taxon>Aspergillus subgen. Circumdati</taxon>
    </lineage>
</organism>
<dbReference type="OrthoDB" id="2999773at2759"/>
<name>A0A5N6HZF2_9EURO</name>
<dbReference type="AlphaFoldDB" id="A0A5N6HZF2"/>
<keyword evidence="2" id="KW-1185">Reference proteome</keyword>